<reference evidence="5" key="1">
    <citation type="submission" date="2020-02" db="EMBL/GenBank/DDBJ databases">
        <title>Genomic and physiological characterization of two novel Nitrospinaceae genera.</title>
        <authorList>
            <person name="Mueller A.J."/>
            <person name="Jung M.-Y."/>
            <person name="Strachan C.R."/>
            <person name="Herbold C.W."/>
            <person name="Kirkegaard R.H."/>
            <person name="Daims H."/>
        </authorList>
    </citation>
    <scope>NUCLEOTIDE SEQUENCE [LARGE SCALE GENOMIC DNA]</scope>
</reference>
<keyword evidence="1" id="KW-0479">Metal-binding</keyword>
<accession>A0A7T0C5J1</accession>
<keyword evidence="2" id="KW-0408">Iron</keyword>
<evidence type="ECO:0000313" key="4">
    <source>
        <dbReference type="EMBL" id="QPJ66868.1"/>
    </source>
</evidence>
<dbReference type="InterPro" id="IPR040086">
    <property type="entry name" value="MJ0683-like"/>
</dbReference>
<protein>
    <recommendedName>
        <fullName evidence="6">Amidohydrolase-related domain-containing protein</fullName>
    </recommendedName>
</protein>
<evidence type="ECO:0000256" key="3">
    <source>
        <dbReference type="ARBA" id="ARBA00023014"/>
    </source>
</evidence>
<dbReference type="AlphaFoldDB" id="A0A7T0C5J1"/>
<keyword evidence="3" id="KW-0411">Iron-sulfur</keyword>
<proteinExistence type="predicted"/>
<dbReference type="Proteomes" id="UP000594464">
    <property type="component" value="Chromosome"/>
</dbReference>
<gene>
    <name evidence="4" type="ORF">G3M78_13975</name>
</gene>
<evidence type="ECO:0000256" key="1">
    <source>
        <dbReference type="ARBA" id="ARBA00022723"/>
    </source>
</evidence>
<evidence type="ECO:0000256" key="2">
    <source>
        <dbReference type="ARBA" id="ARBA00023004"/>
    </source>
</evidence>
<dbReference type="EMBL" id="CP048620">
    <property type="protein sequence ID" value="QPJ66868.1"/>
    <property type="molecule type" value="Genomic_DNA"/>
</dbReference>
<organism evidence="4 5">
    <name type="scientific">Candidatus Nitrohelix vancouverensis</name>
    <dbReference type="NCBI Taxonomy" id="2705534"/>
    <lineage>
        <taxon>Bacteria</taxon>
        <taxon>Pseudomonadati</taxon>
        <taxon>Nitrospinota/Tectimicrobiota group</taxon>
        <taxon>Nitrospinota</taxon>
        <taxon>Nitrospinia</taxon>
        <taxon>Nitrospinales</taxon>
        <taxon>Nitrospinaceae</taxon>
        <taxon>Candidatus Nitrohelix</taxon>
    </lineage>
</organism>
<dbReference type="KEGG" id="nva:G3M78_13975"/>
<dbReference type="PANTHER" id="PTHR43432:SF3">
    <property type="entry name" value="SLR0285 PROTEIN"/>
    <property type="match status" value="1"/>
</dbReference>
<evidence type="ECO:0008006" key="6">
    <source>
        <dbReference type="Google" id="ProtNLM"/>
    </source>
</evidence>
<dbReference type="GO" id="GO:0051536">
    <property type="term" value="F:iron-sulfur cluster binding"/>
    <property type="evidence" value="ECO:0007669"/>
    <property type="project" value="UniProtKB-KW"/>
</dbReference>
<sequence>MKANAVEIYLKTAPGERDWGRKHRGAFSIFFSSSTDPWQPQEKKSRVTRRLLAAMQELPPDRLILQTHSAAILDDEESICELSRCCELRVHISIEGDRERLPGMPPPPSSIEDRILALQGFANRGLTSVACLSPLYPLENPDGFFRRLAEAGVRGVILDHFIQGDGTPDGTRTLKTSLPEAMRKVNPAALQLSYRDSMAEIAKKYLPVGLSSDGFAGRWQEGRDV</sequence>
<dbReference type="Gene3D" id="3.80.30.30">
    <property type="match status" value="1"/>
</dbReference>
<dbReference type="GO" id="GO:0046872">
    <property type="term" value="F:metal ion binding"/>
    <property type="evidence" value="ECO:0007669"/>
    <property type="project" value="UniProtKB-KW"/>
</dbReference>
<name>A0A7T0C5J1_9BACT</name>
<evidence type="ECO:0000313" key="5">
    <source>
        <dbReference type="Proteomes" id="UP000594464"/>
    </source>
</evidence>
<dbReference type="PANTHER" id="PTHR43432">
    <property type="entry name" value="SLR0285 PROTEIN"/>
    <property type="match status" value="1"/>
</dbReference>